<keyword evidence="2" id="KW-1185">Reference proteome</keyword>
<accession>A0A1C3REV9</accession>
<evidence type="ECO:0000313" key="1">
    <source>
        <dbReference type="EMBL" id="SCA55788.1"/>
    </source>
</evidence>
<dbReference type="RefSeq" id="WP_069186489.1">
    <property type="nucleotide sequence ID" value="NZ_FLYE01000004.1"/>
</dbReference>
<organism evidence="1 2">
    <name type="scientific">Candidatus Terasakiella magnetica</name>
    <dbReference type="NCBI Taxonomy" id="1867952"/>
    <lineage>
        <taxon>Bacteria</taxon>
        <taxon>Pseudomonadati</taxon>
        <taxon>Pseudomonadota</taxon>
        <taxon>Alphaproteobacteria</taxon>
        <taxon>Rhodospirillales</taxon>
        <taxon>Terasakiellaceae</taxon>
        <taxon>Terasakiella</taxon>
    </lineage>
</organism>
<protein>
    <submittedName>
        <fullName evidence="1">Uncharacterized protein</fullName>
    </submittedName>
</protein>
<proteinExistence type="predicted"/>
<dbReference type="Proteomes" id="UP000231658">
    <property type="component" value="Unassembled WGS sequence"/>
</dbReference>
<evidence type="ECO:0000313" key="2">
    <source>
        <dbReference type="Proteomes" id="UP000231658"/>
    </source>
</evidence>
<name>A0A1C3REV9_9PROT</name>
<dbReference type="AlphaFoldDB" id="A0A1C3REV9"/>
<dbReference type="OrthoDB" id="9913196at2"/>
<reference evidence="1 2" key="1">
    <citation type="submission" date="2016-07" db="EMBL/GenBank/DDBJ databases">
        <authorList>
            <person name="Lefevre C.T."/>
        </authorList>
    </citation>
    <scope>NUCLEOTIDE SEQUENCE [LARGE SCALE GENOMIC DNA]</scope>
    <source>
        <strain evidence="1">PR1</strain>
    </source>
</reference>
<dbReference type="EMBL" id="FLYE01000004">
    <property type="protein sequence ID" value="SCA55788.1"/>
    <property type="molecule type" value="Genomic_DNA"/>
</dbReference>
<sequence length="62" mass="6494">MDAAALLDIYDEALEEAHARGIGAPDDSKEAMTAAAMMLAAMDGIEDEAAYTQVQDIVAANH</sequence>
<gene>
    <name evidence="1" type="ORF">MTBPR1_120094</name>
</gene>